<evidence type="ECO:0000256" key="5">
    <source>
        <dbReference type="ARBA" id="ARBA00023186"/>
    </source>
</evidence>
<dbReference type="GO" id="GO:0033615">
    <property type="term" value="P:mitochondrial proton-transporting ATP synthase complex assembly"/>
    <property type="evidence" value="ECO:0007669"/>
    <property type="project" value="TreeGrafter"/>
</dbReference>
<accession>A0A6A6FTK0</accession>
<dbReference type="Gene3D" id="1.10.3580.10">
    <property type="entry name" value="ATP12 ATPase"/>
    <property type="match status" value="1"/>
</dbReference>
<keyword evidence="8" id="KW-1185">Reference proteome</keyword>
<evidence type="ECO:0000313" key="7">
    <source>
        <dbReference type="EMBL" id="KAF2216644.1"/>
    </source>
</evidence>
<proteinExistence type="inferred from homology"/>
<evidence type="ECO:0000256" key="2">
    <source>
        <dbReference type="ARBA" id="ARBA00008231"/>
    </source>
</evidence>
<name>A0A6A6FTK0_9PEZI</name>
<protein>
    <recommendedName>
        <fullName evidence="9">ATP synthase mitochondrial F1 complex assembly factor 2</fullName>
    </recommendedName>
</protein>
<dbReference type="Pfam" id="PF07542">
    <property type="entry name" value="ATP12"/>
    <property type="match status" value="1"/>
</dbReference>
<dbReference type="Gene3D" id="3.30.2180.10">
    <property type="entry name" value="ATP12-like"/>
    <property type="match status" value="1"/>
</dbReference>
<dbReference type="PANTHER" id="PTHR21013:SF10">
    <property type="entry name" value="ATP SYNTHASE MITOCHONDRIAL F1 COMPLEX ASSEMBLY FACTOR 2"/>
    <property type="match status" value="1"/>
</dbReference>
<dbReference type="InterPro" id="IPR011419">
    <property type="entry name" value="ATP12_ATP_synth-F1-assembly"/>
</dbReference>
<evidence type="ECO:0008006" key="9">
    <source>
        <dbReference type="Google" id="ProtNLM"/>
    </source>
</evidence>
<dbReference type="InterPro" id="IPR042272">
    <property type="entry name" value="ATP12_ATP_synth-F1-assembly_N"/>
</dbReference>
<feature type="region of interest" description="Disordered" evidence="6">
    <location>
        <begin position="38"/>
        <end position="71"/>
    </location>
</feature>
<evidence type="ECO:0000256" key="6">
    <source>
        <dbReference type="SAM" id="MobiDB-lite"/>
    </source>
</evidence>
<keyword evidence="5" id="KW-0143">Chaperone</keyword>
<dbReference type="OrthoDB" id="5322896at2759"/>
<dbReference type="SUPFAM" id="SSF160909">
    <property type="entry name" value="ATP12-like"/>
    <property type="match status" value="1"/>
</dbReference>
<sequence>MEASLSRASLRAAWSIARRQTSQQFICRRCLLHTTSTKSATPVAHPTVPGPPPSAPEASPTHPESRLARKREQAQLLKRGQESKANPAKPVSALQKRFWKNVDVRETADGRWQIMLDSRPVRTATKHVLTLPKSKRALATAIALEWDQLVSAQQALKQHYIPLTSLTSRAIDVETADSAGNTQIRDNIVKMTMRYFATDTLLCWAPTHNQHDPMSQRSTRNLRARQKAIAEPIIAFLTTHIFPGVEIVPVLSEDSILPIAQPEITTQVVRGWVAGLSAFDLAALERAILATKSLTIAVRLLVEWSSEWKHVQDAPEKGNFGIEHAEEASSLEVLHQTEQWGEVEDTHDVDKEDLRRQLGSAILLVT</sequence>
<dbReference type="PANTHER" id="PTHR21013">
    <property type="entry name" value="ATP SYNTHASE MITOCHONDRIAL F1 COMPLEX ASSEMBLY FACTOR 2/ATP12 PROTEIN, MITOCHONDRIAL PRECURSOR"/>
    <property type="match status" value="1"/>
</dbReference>
<reference evidence="7" key="1">
    <citation type="journal article" date="2020" name="Stud. Mycol.">
        <title>101 Dothideomycetes genomes: a test case for predicting lifestyles and emergence of pathogens.</title>
        <authorList>
            <person name="Haridas S."/>
            <person name="Albert R."/>
            <person name="Binder M."/>
            <person name="Bloem J."/>
            <person name="Labutti K."/>
            <person name="Salamov A."/>
            <person name="Andreopoulos B."/>
            <person name="Baker S."/>
            <person name="Barry K."/>
            <person name="Bills G."/>
            <person name="Bluhm B."/>
            <person name="Cannon C."/>
            <person name="Castanera R."/>
            <person name="Culley D."/>
            <person name="Daum C."/>
            <person name="Ezra D."/>
            <person name="Gonzalez J."/>
            <person name="Henrissat B."/>
            <person name="Kuo A."/>
            <person name="Liang C."/>
            <person name="Lipzen A."/>
            <person name="Lutzoni F."/>
            <person name="Magnuson J."/>
            <person name="Mondo S."/>
            <person name="Nolan M."/>
            <person name="Ohm R."/>
            <person name="Pangilinan J."/>
            <person name="Park H.-J."/>
            <person name="Ramirez L."/>
            <person name="Alfaro M."/>
            <person name="Sun H."/>
            <person name="Tritt A."/>
            <person name="Yoshinaga Y."/>
            <person name="Zwiers L.-H."/>
            <person name="Turgeon B."/>
            <person name="Goodwin S."/>
            <person name="Spatafora J."/>
            <person name="Crous P."/>
            <person name="Grigoriev I."/>
        </authorList>
    </citation>
    <scope>NUCLEOTIDE SEQUENCE</scope>
    <source>
        <strain evidence="7">SCOH1-5</strain>
    </source>
</reference>
<dbReference type="EMBL" id="ML992664">
    <property type="protein sequence ID" value="KAF2216644.1"/>
    <property type="molecule type" value="Genomic_DNA"/>
</dbReference>
<dbReference type="GO" id="GO:0005739">
    <property type="term" value="C:mitochondrion"/>
    <property type="evidence" value="ECO:0007669"/>
    <property type="project" value="UniProtKB-SubCell"/>
</dbReference>
<evidence type="ECO:0000256" key="4">
    <source>
        <dbReference type="ARBA" id="ARBA00023128"/>
    </source>
</evidence>
<comment type="subcellular location">
    <subcellularLocation>
        <location evidence="1">Mitochondrion</location>
    </subcellularLocation>
</comment>
<comment type="similarity">
    <text evidence="2">Belongs to the ATP12 family.</text>
</comment>
<gene>
    <name evidence="7" type="ORF">CERZMDRAFT_109477</name>
</gene>
<evidence type="ECO:0000256" key="1">
    <source>
        <dbReference type="ARBA" id="ARBA00004173"/>
    </source>
</evidence>
<keyword evidence="4" id="KW-0496">Mitochondrion</keyword>
<dbReference type="Proteomes" id="UP000799539">
    <property type="component" value="Unassembled WGS sequence"/>
</dbReference>
<evidence type="ECO:0000256" key="3">
    <source>
        <dbReference type="ARBA" id="ARBA00022946"/>
    </source>
</evidence>
<dbReference type="InterPro" id="IPR023335">
    <property type="entry name" value="ATP12_ortho_dom_sf"/>
</dbReference>
<dbReference type="AlphaFoldDB" id="A0A6A6FTK0"/>
<keyword evidence="3" id="KW-0809">Transit peptide</keyword>
<organism evidence="7 8">
    <name type="scientific">Cercospora zeae-maydis SCOH1-5</name>
    <dbReference type="NCBI Taxonomy" id="717836"/>
    <lineage>
        <taxon>Eukaryota</taxon>
        <taxon>Fungi</taxon>
        <taxon>Dikarya</taxon>
        <taxon>Ascomycota</taxon>
        <taxon>Pezizomycotina</taxon>
        <taxon>Dothideomycetes</taxon>
        <taxon>Dothideomycetidae</taxon>
        <taxon>Mycosphaerellales</taxon>
        <taxon>Mycosphaerellaceae</taxon>
        <taxon>Cercospora</taxon>
    </lineage>
</organism>
<evidence type="ECO:0000313" key="8">
    <source>
        <dbReference type="Proteomes" id="UP000799539"/>
    </source>
</evidence>